<sequence length="432" mass="47100">MSRKCGTPRCDDPIDMTGFCCPVCGAELTINHGGSLSLARVKTLLQSHLQGSDMKDIRGHVAKMSDQLYHVYFTAANPDGDYKEASESFKTRFNEVLNAANSHEVLVSYAGDMKPLVSGRVAPHHVAVTLVTLTICLVVGAAVYYFRKRRISSSLSFMFRRLENNSRRVSVVSDVIGGRRPSNASSVFAYSRESGLRFLNPIFNQSMASLAGAGVSSVINESAQEIPEEQEEGQHENPMYTAFQNMLPEERKASEKAMEEREKILEAAGQLVASSMKNNKEKRMSVPSENNLESIKEEKDTKDVVSCDADVHHTEGTVDSETSKASNSSPVAEKNIEALQDESLMKDNEEEIPKADIGEVTPEDKTDPPSPNDGADITQTLADIGEDPVISSGHVEHRKSSSSSSSSSDDDADGALSNLEGFTPLVDLKFKK</sequence>
<organism evidence="3 4">
    <name type="scientific">Scylla paramamosain</name>
    <name type="common">Mud crab</name>
    <dbReference type="NCBI Taxonomy" id="85552"/>
    <lineage>
        <taxon>Eukaryota</taxon>
        <taxon>Metazoa</taxon>
        <taxon>Ecdysozoa</taxon>
        <taxon>Arthropoda</taxon>
        <taxon>Crustacea</taxon>
        <taxon>Multicrustacea</taxon>
        <taxon>Malacostraca</taxon>
        <taxon>Eumalacostraca</taxon>
        <taxon>Eucarida</taxon>
        <taxon>Decapoda</taxon>
        <taxon>Pleocyemata</taxon>
        <taxon>Brachyura</taxon>
        <taxon>Eubrachyura</taxon>
        <taxon>Portunoidea</taxon>
        <taxon>Portunidae</taxon>
        <taxon>Portuninae</taxon>
        <taxon>Scylla</taxon>
    </lineage>
</organism>
<dbReference type="InterPro" id="IPR026112">
    <property type="entry name" value="AMN"/>
</dbReference>
<feature type="compositionally biased region" description="Polar residues" evidence="1">
    <location>
        <begin position="317"/>
        <end position="330"/>
    </location>
</feature>
<protein>
    <recommendedName>
        <fullName evidence="5">Protein amnionless</fullName>
    </recommendedName>
</protein>
<proteinExistence type="predicted"/>
<dbReference type="Proteomes" id="UP001487740">
    <property type="component" value="Unassembled WGS sequence"/>
</dbReference>
<gene>
    <name evidence="3" type="ORF">O3P69_020040</name>
</gene>
<keyword evidence="2" id="KW-1133">Transmembrane helix</keyword>
<evidence type="ECO:0000256" key="2">
    <source>
        <dbReference type="SAM" id="Phobius"/>
    </source>
</evidence>
<name>A0AAW0TKW5_SCYPA</name>
<keyword evidence="4" id="KW-1185">Reference proteome</keyword>
<keyword evidence="2" id="KW-0812">Transmembrane</keyword>
<accession>A0AAW0TKW5</accession>
<feature type="transmembrane region" description="Helical" evidence="2">
    <location>
        <begin position="126"/>
        <end position="146"/>
    </location>
</feature>
<evidence type="ECO:0000256" key="1">
    <source>
        <dbReference type="SAM" id="MobiDB-lite"/>
    </source>
</evidence>
<feature type="region of interest" description="Disordered" evidence="1">
    <location>
        <begin position="275"/>
        <end position="420"/>
    </location>
</feature>
<evidence type="ECO:0000313" key="4">
    <source>
        <dbReference type="Proteomes" id="UP001487740"/>
    </source>
</evidence>
<evidence type="ECO:0000313" key="3">
    <source>
        <dbReference type="EMBL" id="KAK8387848.1"/>
    </source>
</evidence>
<dbReference type="EMBL" id="JARAKH010000029">
    <property type="protein sequence ID" value="KAK8387848.1"/>
    <property type="molecule type" value="Genomic_DNA"/>
</dbReference>
<comment type="caution">
    <text evidence="3">The sequence shown here is derived from an EMBL/GenBank/DDBJ whole genome shotgun (WGS) entry which is preliminary data.</text>
</comment>
<evidence type="ECO:0008006" key="5">
    <source>
        <dbReference type="Google" id="ProtNLM"/>
    </source>
</evidence>
<feature type="compositionally biased region" description="Basic and acidic residues" evidence="1">
    <location>
        <begin position="294"/>
        <end position="316"/>
    </location>
</feature>
<reference evidence="3 4" key="1">
    <citation type="submission" date="2023-03" db="EMBL/GenBank/DDBJ databases">
        <title>High-quality genome of Scylla paramamosain provides insights in environmental adaptation.</title>
        <authorList>
            <person name="Zhang L."/>
        </authorList>
    </citation>
    <scope>NUCLEOTIDE SEQUENCE [LARGE SCALE GENOMIC DNA]</scope>
    <source>
        <strain evidence="3">LZ_2023a</strain>
        <tissue evidence="3">Muscle</tissue>
    </source>
</reference>
<dbReference type="AlphaFoldDB" id="A0AAW0TKW5"/>
<keyword evidence="2" id="KW-0472">Membrane</keyword>
<feature type="compositionally biased region" description="Basic and acidic residues" evidence="1">
    <location>
        <begin position="343"/>
        <end position="367"/>
    </location>
</feature>
<dbReference type="Pfam" id="PF14828">
    <property type="entry name" value="Amnionless"/>
    <property type="match status" value="1"/>
</dbReference>